<sequence length="96" mass="10764">MKVFSAICRVIIGLIIAMILIPYTCLGEYRDLSAEELKGMLDSGQKLYLLNPLSDIEFNEGHISGSVNIPLHSIMRSDKMPKNMDTLIVTYCLSQQ</sequence>
<dbReference type="EMBL" id="AP021879">
    <property type="protein sequence ID" value="BBO88652.1"/>
    <property type="molecule type" value="Genomic_DNA"/>
</dbReference>
<dbReference type="PROSITE" id="PS50206">
    <property type="entry name" value="RHODANESE_3"/>
    <property type="match status" value="1"/>
</dbReference>
<evidence type="ECO:0000313" key="3">
    <source>
        <dbReference type="EMBL" id="BBO88652.1"/>
    </source>
</evidence>
<dbReference type="SUPFAM" id="SSF52821">
    <property type="entry name" value="Rhodanese/Cell cycle control phosphatase"/>
    <property type="match status" value="1"/>
</dbReference>
<gene>
    <name evidence="3" type="ORF">DSCOOX_18320</name>
</gene>
<dbReference type="Pfam" id="PF00581">
    <property type="entry name" value="Rhodanese"/>
    <property type="match status" value="1"/>
</dbReference>
<dbReference type="AlphaFoldDB" id="A0A5K8A7Q0"/>
<reference evidence="3 4" key="1">
    <citation type="submission" date="2019-11" db="EMBL/GenBank/DDBJ databases">
        <title>Comparative genomics of hydrocarbon-degrading Desulfosarcina strains.</title>
        <authorList>
            <person name="Watanabe M."/>
            <person name="Kojima H."/>
            <person name="Fukui M."/>
        </authorList>
    </citation>
    <scope>NUCLEOTIDE SEQUENCE [LARGE SCALE GENOMIC DNA]</scope>
    <source>
        <strain evidence="4">oXyS1</strain>
    </source>
</reference>
<dbReference type="InterPro" id="IPR036873">
    <property type="entry name" value="Rhodanese-like_dom_sf"/>
</dbReference>
<dbReference type="InterPro" id="IPR001763">
    <property type="entry name" value="Rhodanese-like_dom"/>
</dbReference>
<keyword evidence="1" id="KW-0812">Transmembrane</keyword>
<proteinExistence type="predicted"/>
<dbReference type="Proteomes" id="UP000422108">
    <property type="component" value="Chromosome"/>
</dbReference>
<name>A0A5K8A7Q0_9BACT</name>
<keyword evidence="1" id="KW-1133">Transmembrane helix</keyword>
<evidence type="ECO:0000256" key="1">
    <source>
        <dbReference type="SAM" id="Phobius"/>
    </source>
</evidence>
<keyword evidence="1" id="KW-0472">Membrane</keyword>
<organism evidence="3 4">
    <name type="scientific">Desulfosarcina ovata subsp. ovata</name>
    <dbReference type="NCBI Taxonomy" id="2752305"/>
    <lineage>
        <taxon>Bacteria</taxon>
        <taxon>Pseudomonadati</taxon>
        <taxon>Thermodesulfobacteriota</taxon>
        <taxon>Desulfobacteria</taxon>
        <taxon>Desulfobacterales</taxon>
        <taxon>Desulfosarcinaceae</taxon>
        <taxon>Desulfosarcina</taxon>
    </lineage>
</organism>
<protein>
    <recommendedName>
        <fullName evidence="2">Rhodanese domain-containing protein</fullName>
    </recommendedName>
</protein>
<evidence type="ECO:0000259" key="2">
    <source>
        <dbReference type="PROSITE" id="PS50206"/>
    </source>
</evidence>
<dbReference type="RefSeq" id="WP_155309935.1">
    <property type="nucleotide sequence ID" value="NZ_AP021879.1"/>
</dbReference>
<keyword evidence="4" id="KW-1185">Reference proteome</keyword>
<accession>A0A5K8A7Q0</accession>
<evidence type="ECO:0000313" key="4">
    <source>
        <dbReference type="Proteomes" id="UP000422108"/>
    </source>
</evidence>
<feature type="transmembrane region" description="Helical" evidence="1">
    <location>
        <begin position="6"/>
        <end position="26"/>
    </location>
</feature>
<dbReference type="CDD" id="cd00158">
    <property type="entry name" value="RHOD"/>
    <property type="match status" value="1"/>
</dbReference>
<feature type="domain" description="Rhodanese" evidence="2">
    <location>
        <begin position="52"/>
        <end position="92"/>
    </location>
</feature>
<dbReference type="Gene3D" id="3.40.250.10">
    <property type="entry name" value="Rhodanese-like domain"/>
    <property type="match status" value="1"/>
</dbReference>